<sequence>MKPLSAGYVRKLIAGSLIQGRDETLIRHAAYRLKQVRHPDTLLFLKGKIVNWDRLEAFFPLTIVTDKVLRRYEDKKNVTIIKVEDLEEAYWKVINDYRQNIDIPVIAVTGTAGKTTTKEMIFHILSTNREIAHSISTNNSRTAHLTNLFSIGNTTETAVFETAVGAPGDLTKAAAYLKPTIGIITNIGEHHLNYCKTIEGYIAAKGELCHALGPDGKLLINCDDLYTKRLDLSKFKGKVITVGIHEPCNYRASDISFSSQGMHFTVLRNGKRHQVYVPGLGVHQVYNALFAIAAADAVNMDFETVKERLKTYEPLNKQLQVRDGLNDSILIDDTWSITTTSLEAALKVLNAVGETKKKIAIIGTITDLGSWGFIIHKHAGKIIADNKVDVLITVGEHASIMAEYVKRTNPVKEVYSFANQHGAFKLLNEIVDSHTIILIKGDMYSDAIAKLALLLRKQT</sequence>
<keyword evidence="3" id="KW-0067">ATP-binding</keyword>
<evidence type="ECO:0000313" key="5">
    <source>
        <dbReference type="EMBL" id="WOV89029.1"/>
    </source>
</evidence>
<proteinExistence type="predicted"/>
<dbReference type="SUPFAM" id="SSF53244">
    <property type="entry name" value="MurD-like peptide ligases, peptide-binding domain"/>
    <property type="match status" value="1"/>
</dbReference>
<dbReference type="Proteomes" id="UP001303902">
    <property type="component" value="Chromosome"/>
</dbReference>
<evidence type="ECO:0000256" key="2">
    <source>
        <dbReference type="ARBA" id="ARBA00022741"/>
    </source>
</evidence>
<gene>
    <name evidence="5" type="ORF">QWT69_07965</name>
</gene>
<dbReference type="EMBL" id="CP129118">
    <property type="protein sequence ID" value="WOV89029.1"/>
    <property type="molecule type" value="Genomic_DNA"/>
</dbReference>
<dbReference type="PANTHER" id="PTHR43024">
    <property type="entry name" value="UDP-N-ACETYLMURAMOYL-TRIPEPTIDE--D-ALANYL-D-ALANINE LIGASE"/>
    <property type="match status" value="1"/>
</dbReference>
<feature type="domain" description="Mur ligase central" evidence="4">
    <location>
        <begin position="108"/>
        <end position="295"/>
    </location>
</feature>
<dbReference type="Gene3D" id="3.90.190.20">
    <property type="entry name" value="Mur ligase, C-terminal domain"/>
    <property type="match status" value="1"/>
</dbReference>
<evidence type="ECO:0000256" key="1">
    <source>
        <dbReference type="ARBA" id="ARBA00022598"/>
    </source>
</evidence>
<dbReference type="SUPFAM" id="SSF53623">
    <property type="entry name" value="MurD-like peptide ligases, catalytic domain"/>
    <property type="match status" value="1"/>
</dbReference>
<protein>
    <submittedName>
        <fullName evidence="5">Mur ligase family protein</fullName>
    </submittedName>
</protein>
<dbReference type="RefSeq" id="WP_317970687.1">
    <property type="nucleotide sequence ID" value="NZ_CP129118.1"/>
</dbReference>
<evidence type="ECO:0000259" key="4">
    <source>
        <dbReference type="Pfam" id="PF08245"/>
    </source>
</evidence>
<evidence type="ECO:0000313" key="6">
    <source>
        <dbReference type="Proteomes" id="UP001303902"/>
    </source>
</evidence>
<dbReference type="InterPro" id="IPR051046">
    <property type="entry name" value="MurCDEF_CellWall_CoF430Synth"/>
</dbReference>
<organism evidence="5 6">
    <name type="scientific">Sporosarcina oncorhynchi</name>
    <dbReference type="NCBI Taxonomy" id="3056444"/>
    <lineage>
        <taxon>Bacteria</taxon>
        <taxon>Bacillati</taxon>
        <taxon>Bacillota</taxon>
        <taxon>Bacilli</taxon>
        <taxon>Bacillales</taxon>
        <taxon>Caryophanaceae</taxon>
        <taxon>Sporosarcina</taxon>
    </lineage>
</organism>
<dbReference type="InterPro" id="IPR036565">
    <property type="entry name" value="Mur-like_cat_sf"/>
</dbReference>
<accession>A0ABZ0LBK7</accession>
<dbReference type="InterPro" id="IPR036615">
    <property type="entry name" value="Mur_ligase_C_dom_sf"/>
</dbReference>
<dbReference type="PANTHER" id="PTHR43024:SF1">
    <property type="entry name" value="UDP-N-ACETYLMURAMOYL-TRIPEPTIDE--D-ALANYL-D-ALANINE LIGASE"/>
    <property type="match status" value="1"/>
</dbReference>
<dbReference type="Pfam" id="PF08245">
    <property type="entry name" value="Mur_ligase_M"/>
    <property type="match status" value="1"/>
</dbReference>
<name>A0ABZ0LBK7_9BACL</name>
<keyword evidence="6" id="KW-1185">Reference proteome</keyword>
<evidence type="ECO:0000256" key="3">
    <source>
        <dbReference type="ARBA" id="ARBA00022840"/>
    </source>
</evidence>
<dbReference type="InterPro" id="IPR013221">
    <property type="entry name" value="Mur_ligase_cen"/>
</dbReference>
<dbReference type="GO" id="GO:0016874">
    <property type="term" value="F:ligase activity"/>
    <property type="evidence" value="ECO:0007669"/>
    <property type="project" value="UniProtKB-KW"/>
</dbReference>
<reference evidence="5 6" key="1">
    <citation type="submission" date="2023-06" db="EMBL/GenBank/DDBJ databases">
        <title>Sporosarcina sp. nov., isolated from Korean tranditional fermented seafood 'Jeotgal'.</title>
        <authorList>
            <person name="Yang A.I."/>
            <person name="Shin N.-R."/>
        </authorList>
    </citation>
    <scope>NUCLEOTIDE SEQUENCE [LARGE SCALE GENOMIC DNA]</scope>
    <source>
        <strain evidence="5 6">T2O-4</strain>
    </source>
</reference>
<keyword evidence="2" id="KW-0547">Nucleotide-binding</keyword>
<dbReference type="Gene3D" id="3.40.1190.10">
    <property type="entry name" value="Mur-like, catalytic domain"/>
    <property type="match status" value="1"/>
</dbReference>
<keyword evidence="1 5" id="KW-0436">Ligase</keyword>